<organism evidence="2 3">
    <name type="scientific">Eumeta variegata</name>
    <name type="common">Bagworm moth</name>
    <name type="synonym">Eumeta japonica</name>
    <dbReference type="NCBI Taxonomy" id="151549"/>
    <lineage>
        <taxon>Eukaryota</taxon>
        <taxon>Metazoa</taxon>
        <taxon>Ecdysozoa</taxon>
        <taxon>Arthropoda</taxon>
        <taxon>Hexapoda</taxon>
        <taxon>Insecta</taxon>
        <taxon>Pterygota</taxon>
        <taxon>Neoptera</taxon>
        <taxon>Endopterygota</taxon>
        <taxon>Lepidoptera</taxon>
        <taxon>Glossata</taxon>
        <taxon>Ditrysia</taxon>
        <taxon>Tineoidea</taxon>
        <taxon>Psychidae</taxon>
        <taxon>Oiketicinae</taxon>
        <taxon>Eumeta</taxon>
    </lineage>
</organism>
<feature type="region of interest" description="Disordered" evidence="1">
    <location>
        <begin position="1"/>
        <end position="33"/>
    </location>
</feature>
<evidence type="ECO:0000256" key="1">
    <source>
        <dbReference type="SAM" id="MobiDB-lite"/>
    </source>
</evidence>
<comment type="caution">
    <text evidence="2">The sequence shown here is derived from an EMBL/GenBank/DDBJ whole genome shotgun (WGS) entry which is preliminary data.</text>
</comment>
<protein>
    <submittedName>
        <fullName evidence="2">Uncharacterized protein</fullName>
    </submittedName>
</protein>
<evidence type="ECO:0000313" key="2">
    <source>
        <dbReference type="EMBL" id="GBP05044.1"/>
    </source>
</evidence>
<evidence type="ECO:0000313" key="3">
    <source>
        <dbReference type="Proteomes" id="UP000299102"/>
    </source>
</evidence>
<feature type="compositionally biased region" description="Basic and acidic residues" evidence="1">
    <location>
        <begin position="1"/>
        <end position="10"/>
    </location>
</feature>
<dbReference type="OrthoDB" id="10017160at2759"/>
<name>A0A4C1SSY2_EUMVA</name>
<proteinExistence type="predicted"/>
<dbReference type="AlphaFoldDB" id="A0A4C1SSY2"/>
<gene>
    <name evidence="2" type="ORF">EVAR_3390_1</name>
</gene>
<reference evidence="2 3" key="1">
    <citation type="journal article" date="2019" name="Commun. Biol.">
        <title>The bagworm genome reveals a unique fibroin gene that provides high tensile strength.</title>
        <authorList>
            <person name="Kono N."/>
            <person name="Nakamura H."/>
            <person name="Ohtoshi R."/>
            <person name="Tomita M."/>
            <person name="Numata K."/>
            <person name="Arakawa K."/>
        </authorList>
    </citation>
    <scope>NUCLEOTIDE SEQUENCE [LARGE SCALE GENOMIC DNA]</scope>
</reference>
<accession>A0A4C1SSY2</accession>
<dbReference type="EMBL" id="BGZK01000016">
    <property type="protein sequence ID" value="GBP05044.1"/>
    <property type="molecule type" value="Genomic_DNA"/>
</dbReference>
<sequence>MYMDGNRTEGKVGAAKQNGEKKRRSCDEFRDGRPFTSMTNKNIDTVRCMIESDRHMTHHEIWASLGRHEVRKNSLPNLLVIKMGLSMEKLSICFVLYREDHNNPSVPDIAALVTTVA</sequence>
<dbReference type="Proteomes" id="UP000299102">
    <property type="component" value="Unassembled WGS sequence"/>
</dbReference>
<keyword evidence="3" id="KW-1185">Reference proteome</keyword>